<dbReference type="PANTHER" id="PTHR10916">
    <property type="entry name" value="60S RIBOSOMAL PROTEIN L35/50S RIBOSOMAL PROTEIN L29"/>
    <property type="match status" value="1"/>
</dbReference>
<dbReference type="InterPro" id="IPR001854">
    <property type="entry name" value="Ribosomal_uL29"/>
</dbReference>
<dbReference type="KEGG" id="taci:TDSAC_0489"/>
<keyword evidence="2 5" id="KW-0689">Ribosomal protein</keyword>
<name>A0A2R4VZH3_THEAF</name>
<evidence type="ECO:0000256" key="3">
    <source>
        <dbReference type="ARBA" id="ARBA00023274"/>
    </source>
</evidence>
<dbReference type="CDD" id="cd00427">
    <property type="entry name" value="Ribosomal_L29_HIP"/>
    <property type="match status" value="1"/>
</dbReference>
<reference evidence="6 7" key="1">
    <citation type="submission" date="2017-04" db="EMBL/GenBank/DDBJ databases">
        <title>Genomic insights into metabolism of Thermodesulfobium acidiphilum.</title>
        <authorList>
            <person name="Toshchakov S.V."/>
            <person name="Frolov E.N."/>
            <person name="Kublanov I.V."/>
            <person name="Samarov N.I."/>
            <person name="Novikov A."/>
            <person name="Lebedinsky A.V."/>
            <person name="Bonch-Osmolovskaya E.A."/>
            <person name="Chernyh N.A."/>
        </authorList>
    </citation>
    <scope>NUCLEOTIDE SEQUENCE [LARGE SCALE GENOMIC DNA]</scope>
    <source>
        <strain evidence="6 7">3127-1</strain>
    </source>
</reference>
<dbReference type="InterPro" id="IPR050063">
    <property type="entry name" value="Ribosomal_protein_uL29"/>
</dbReference>
<evidence type="ECO:0000256" key="2">
    <source>
        <dbReference type="ARBA" id="ARBA00022980"/>
    </source>
</evidence>
<dbReference type="PANTHER" id="PTHR10916:SF0">
    <property type="entry name" value="LARGE RIBOSOMAL SUBUNIT PROTEIN UL29C"/>
    <property type="match status" value="1"/>
</dbReference>
<keyword evidence="3 5" id="KW-0687">Ribonucleoprotein</keyword>
<evidence type="ECO:0000313" key="6">
    <source>
        <dbReference type="EMBL" id="AWB09864.1"/>
    </source>
</evidence>
<dbReference type="NCBIfam" id="TIGR00012">
    <property type="entry name" value="L29"/>
    <property type="match status" value="1"/>
</dbReference>
<dbReference type="RefSeq" id="WP_108308702.1">
    <property type="nucleotide sequence ID" value="NZ_CP020921.1"/>
</dbReference>
<evidence type="ECO:0000313" key="7">
    <source>
        <dbReference type="Proteomes" id="UP000244792"/>
    </source>
</evidence>
<dbReference type="GO" id="GO:0022625">
    <property type="term" value="C:cytosolic large ribosomal subunit"/>
    <property type="evidence" value="ECO:0007669"/>
    <property type="project" value="TreeGrafter"/>
</dbReference>
<gene>
    <name evidence="5" type="primary">rpmC</name>
    <name evidence="6" type="ORF">TDSAC_0489</name>
</gene>
<protein>
    <recommendedName>
        <fullName evidence="4 5">Large ribosomal subunit protein uL29</fullName>
    </recommendedName>
</protein>
<dbReference type="HAMAP" id="MF_00374">
    <property type="entry name" value="Ribosomal_uL29"/>
    <property type="match status" value="1"/>
</dbReference>
<dbReference type="GO" id="GO:0006412">
    <property type="term" value="P:translation"/>
    <property type="evidence" value="ECO:0007669"/>
    <property type="project" value="UniProtKB-UniRule"/>
</dbReference>
<dbReference type="EMBL" id="CP020921">
    <property type="protein sequence ID" value="AWB09864.1"/>
    <property type="molecule type" value="Genomic_DNA"/>
</dbReference>
<proteinExistence type="inferred from homology"/>
<organism evidence="6 7">
    <name type="scientific">Thermodesulfobium acidiphilum</name>
    <dbReference type="NCBI Taxonomy" id="1794699"/>
    <lineage>
        <taxon>Bacteria</taxon>
        <taxon>Pseudomonadati</taxon>
        <taxon>Thermodesulfobiota</taxon>
        <taxon>Thermodesulfobiia</taxon>
        <taxon>Thermodesulfobiales</taxon>
        <taxon>Thermodesulfobiaceae</taxon>
        <taxon>Thermodesulfobium</taxon>
    </lineage>
</organism>
<accession>A0A2R4VZH3</accession>
<comment type="similarity">
    <text evidence="1 5">Belongs to the universal ribosomal protein uL29 family.</text>
</comment>
<dbReference type="SUPFAM" id="SSF46561">
    <property type="entry name" value="Ribosomal protein L29 (L29p)"/>
    <property type="match status" value="1"/>
</dbReference>
<evidence type="ECO:0000256" key="4">
    <source>
        <dbReference type="ARBA" id="ARBA00035204"/>
    </source>
</evidence>
<dbReference type="InterPro" id="IPR036049">
    <property type="entry name" value="Ribosomal_uL29_sf"/>
</dbReference>
<evidence type="ECO:0000256" key="5">
    <source>
        <dbReference type="HAMAP-Rule" id="MF_00374"/>
    </source>
</evidence>
<dbReference type="Proteomes" id="UP000244792">
    <property type="component" value="Chromosome"/>
</dbReference>
<sequence length="71" mass="8442">MSYKESEEIKELSAMDIETLEKKLLEARRELFNFRFQQATRQLTSTSKIKDIKIRIARILTLLAEKKRGVR</sequence>
<evidence type="ECO:0000256" key="1">
    <source>
        <dbReference type="ARBA" id="ARBA00009254"/>
    </source>
</evidence>
<keyword evidence="7" id="KW-1185">Reference proteome</keyword>
<dbReference type="Pfam" id="PF00831">
    <property type="entry name" value="Ribosomal_L29"/>
    <property type="match status" value="1"/>
</dbReference>
<dbReference type="GO" id="GO:0003735">
    <property type="term" value="F:structural constituent of ribosome"/>
    <property type="evidence" value="ECO:0007669"/>
    <property type="project" value="InterPro"/>
</dbReference>
<dbReference type="AlphaFoldDB" id="A0A2R4VZH3"/>
<dbReference type="Gene3D" id="1.10.287.310">
    <property type="match status" value="1"/>
</dbReference>